<sequence>MQTFSITDIFLDGINPYLHSKLRHSWITASLSVRNGFKHHFSCLLINYYNHLIPVW</sequence>
<organism evidence="1">
    <name type="scientific">Rhizophora mucronata</name>
    <name type="common">Asiatic mangrove</name>
    <dbReference type="NCBI Taxonomy" id="61149"/>
    <lineage>
        <taxon>Eukaryota</taxon>
        <taxon>Viridiplantae</taxon>
        <taxon>Streptophyta</taxon>
        <taxon>Embryophyta</taxon>
        <taxon>Tracheophyta</taxon>
        <taxon>Spermatophyta</taxon>
        <taxon>Magnoliopsida</taxon>
        <taxon>eudicotyledons</taxon>
        <taxon>Gunneridae</taxon>
        <taxon>Pentapetalae</taxon>
        <taxon>rosids</taxon>
        <taxon>fabids</taxon>
        <taxon>Malpighiales</taxon>
        <taxon>Rhizophoraceae</taxon>
        <taxon>Rhizophora</taxon>
    </lineage>
</organism>
<reference evidence="1" key="1">
    <citation type="submission" date="2018-02" db="EMBL/GenBank/DDBJ databases">
        <title>Rhizophora mucronata_Transcriptome.</title>
        <authorList>
            <person name="Meera S.P."/>
            <person name="Sreeshan A."/>
            <person name="Augustine A."/>
        </authorList>
    </citation>
    <scope>NUCLEOTIDE SEQUENCE</scope>
    <source>
        <tissue evidence="1">Leaf</tissue>
    </source>
</reference>
<dbReference type="AlphaFoldDB" id="A0A2P2NTX2"/>
<proteinExistence type="predicted"/>
<evidence type="ECO:0000313" key="1">
    <source>
        <dbReference type="EMBL" id="MBX45956.1"/>
    </source>
</evidence>
<name>A0A2P2NTX2_RHIMU</name>
<protein>
    <submittedName>
        <fullName evidence="1">Uncharacterized protein</fullName>
    </submittedName>
</protein>
<accession>A0A2P2NTX2</accession>
<dbReference type="EMBL" id="GGEC01065472">
    <property type="protein sequence ID" value="MBX45956.1"/>
    <property type="molecule type" value="Transcribed_RNA"/>
</dbReference>